<evidence type="ECO:0000313" key="3">
    <source>
        <dbReference type="Proteomes" id="UP000282321"/>
    </source>
</evidence>
<dbReference type="InterPro" id="IPR003961">
    <property type="entry name" value="FN3_dom"/>
</dbReference>
<evidence type="ECO:0000313" key="2">
    <source>
        <dbReference type="EMBL" id="RKX67835.1"/>
    </source>
</evidence>
<dbReference type="Pfam" id="PF00041">
    <property type="entry name" value="fn3"/>
    <property type="match status" value="1"/>
</dbReference>
<dbReference type="EMBL" id="QNBC01000009">
    <property type="protein sequence ID" value="RKX67835.1"/>
    <property type="molecule type" value="Genomic_DNA"/>
</dbReference>
<dbReference type="NCBIfam" id="TIGR04183">
    <property type="entry name" value="Por_Secre_tail"/>
    <property type="match status" value="1"/>
</dbReference>
<dbReference type="InterPro" id="IPR026444">
    <property type="entry name" value="Secre_tail"/>
</dbReference>
<name>A0A660SAH1_UNCT6</name>
<dbReference type="InterPro" id="IPR036116">
    <property type="entry name" value="FN3_sf"/>
</dbReference>
<dbReference type="Gene3D" id="2.60.40.4070">
    <property type="match status" value="1"/>
</dbReference>
<organism evidence="2 3">
    <name type="scientific">candidate division TA06 bacterium</name>
    <dbReference type="NCBI Taxonomy" id="2250710"/>
    <lineage>
        <taxon>Bacteria</taxon>
        <taxon>Bacteria division TA06</taxon>
    </lineage>
</organism>
<sequence>MIPIIYQDPFPGADAWEFYQQGYCVTFALEYIYGKYHTVHDSLPYVSVPYVSEIVRAGLATLTACVNYPAQVENIHIQDQGDGSRLAVDWSANSENDITGYYVYWGLNSGNYTDSNFVSNLTDTLSGLLTDSTYYITVRAIDDDGHRSIISNEFTGVPSIKPSIPKGFSAIPINHGIKLIWENNTEPDFDGYRLYKRLNSEPGYDSLNINPLTDTVYTDSPLVGSNKYYYTIRAIDTTGNVSDMSEEAYSRPITLDQGILIIDETNNWTTGNYPTDSMQDVFYRYMLSNYNFDEFEYGTAEEKPILADFVPYSTVIWVADDYTTVFASQHIDDFKTYLDLGGNMLFAGWKLINNLLYSNAYPYDFDDTSFIYNYLKISHADLSGFTDKLSGEIGQNGYPDVSIDTLKIPIATWGNTLRYIESITPVTGAEIIYTIDMENNTSAFEGEICGIRYLGNDYNMVYLGFPLYFMEEDNIKILIDSVMNDFGEEQGIKDIFNKKLLPKETGLLNAIPNPLSNKTSIVFKLKEKSKVNIDIFNISGQLVKQLINDTYESGVYKVSWDRKDIRGLSVPEGIYFCRLSTDKISILKKIIVID</sequence>
<feature type="domain" description="Fibronectin type-III" evidence="1">
    <location>
        <begin position="71"/>
        <end position="160"/>
    </location>
</feature>
<dbReference type="Pfam" id="PF18962">
    <property type="entry name" value="Por_Secre_tail"/>
    <property type="match status" value="1"/>
</dbReference>
<dbReference type="SUPFAM" id="SSF49265">
    <property type="entry name" value="Fibronectin type III"/>
    <property type="match status" value="1"/>
</dbReference>
<comment type="caution">
    <text evidence="2">The sequence shown here is derived from an EMBL/GenBank/DDBJ whole genome shotgun (WGS) entry which is preliminary data.</text>
</comment>
<dbReference type="InterPro" id="IPR013783">
    <property type="entry name" value="Ig-like_fold"/>
</dbReference>
<dbReference type="SMART" id="SM00060">
    <property type="entry name" value="FN3"/>
    <property type="match status" value="2"/>
</dbReference>
<proteinExistence type="predicted"/>
<protein>
    <recommendedName>
        <fullName evidence="1">Fibronectin type-III domain-containing protein</fullName>
    </recommendedName>
</protein>
<accession>A0A660SAH1</accession>
<feature type="domain" description="Fibronectin type-III" evidence="1">
    <location>
        <begin position="161"/>
        <end position="258"/>
    </location>
</feature>
<dbReference type="AlphaFoldDB" id="A0A660SAH1"/>
<dbReference type="PROSITE" id="PS50853">
    <property type="entry name" value="FN3"/>
    <property type="match status" value="2"/>
</dbReference>
<reference evidence="2 3" key="1">
    <citation type="submission" date="2018-06" db="EMBL/GenBank/DDBJ databases">
        <title>Extensive metabolic versatility and redundancy in microbially diverse, dynamic hydrothermal sediments.</title>
        <authorList>
            <person name="Dombrowski N."/>
            <person name="Teske A."/>
            <person name="Baker B.J."/>
        </authorList>
    </citation>
    <scope>NUCLEOTIDE SEQUENCE [LARGE SCALE GENOMIC DNA]</scope>
    <source>
        <strain evidence="2">B35_G9</strain>
    </source>
</reference>
<dbReference type="CDD" id="cd00063">
    <property type="entry name" value="FN3"/>
    <property type="match status" value="2"/>
</dbReference>
<dbReference type="Proteomes" id="UP000282321">
    <property type="component" value="Unassembled WGS sequence"/>
</dbReference>
<evidence type="ECO:0000259" key="1">
    <source>
        <dbReference type="PROSITE" id="PS50853"/>
    </source>
</evidence>
<gene>
    <name evidence="2" type="ORF">DRP44_01345</name>
</gene>
<dbReference type="Gene3D" id="2.60.40.10">
    <property type="entry name" value="Immunoglobulins"/>
    <property type="match status" value="2"/>
</dbReference>